<accession>A0A9W8Z1F6</accession>
<organism evidence="2 3">
    <name type="scientific">Gnomoniopsis smithogilvyi</name>
    <dbReference type="NCBI Taxonomy" id="1191159"/>
    <lineage>
        <taxon>Eukaryota</taxon>
        <taxon>Fungi</taxon>
        <taxon>Dikarya</taxon>
        <taxon>Ascomycota</taxon>
        <taxon>Pezizomycotina</taxon>
        <taxon>Sordariomycetes</taxon>
        <taxon>Sordariomycetidae</taxon>
        <taxon>Diaporthales</taxon>
        <taxon>Gnomoniaceae</taxon>
        <taxon>Gnomoniopsis</taxon>
    </lineage>
</organism>
<evidence type="ECO:0000256" key="1">
    <source>
        <dbReference type="SAM" id="MobiDB-lite"/>
    </source>
</evidence>
<keyword evidence="3" id="KW-1185">Reference proteome</keyword>
<sequence length="377" mass="41751">MSSAGWFRGRSFELIHTRSVFVRVNPTPTTLSERRAVLHALQRHGTVEVFKRLPAPSSFICAFVKRQEALDMIGKSPMTFKFVSEPLEPVQTSSITGGNPMSVASPITLHFIEGERDTIKREQADPSTAESNPIKTFTIWAKASEKSYNHKTNIRRNPIHGPWPEVKKTDHDFAYHALKEVVPDNIAQHGLCDWTTGGQLSEDVKLARADEGSGGNWQIRDRIERRRNRERASADGNELTSWTSLKAALQPTGDTLNEAVASTFGTDTKPVDNSVQEGFSSETVSEPLRMDNPLDSTYDRSEGQDSQSDQAPELYHQRTGGDSVPKSPSKETLQRILGMPTSSKKASSLNHDLGNLRSDLNDKDVAQDIQLGPGEDT</sequence>
<dbReference type="AlphaFoldDB" id="A0A9W8Z1F6"/>
<feature type="compositionally biased region" description="Polar residues" evidence="1">
    <location>
        <begin position="340"/>
        <end position="350"/>
    </location>
</feature>
<reference evidence="2" key="1">
    <citation type="submission" date="2022-10" db="EMBL/GenBank/DDBJ databases">
        <title>Tapping the CABI collections for fungal endophytes: first genome assemblies for Collariella, Neodidymelliopsis, Ascochyta clinopodiicola, Didymella pomorum, Didymosphaeria variabile, Neocosmospora piperis and Neocucurbitaria cava.</title>
        <authorList>
            <person name="Hill R."/>
        </authorList>
    </citation>
    <scope>NUCLEOTIDE SEQUENCE</scope>
    <source>
        <strain evidence="2">IMI 355082</strain>
    </source>
</reference>
<evidence type="ECO:0000313" key="2">
    <source>
        <dbReference type="EMBL" id="KAJ4395970.1"/>
    </source>
</evidence>
<comment type="caution">
    <text evidence="2">The sequence shown here is derived from an EMBL/GenBank/DDBJ whole genome shotgun (WGS) entry which is preliminary data.</text>
</comment>
<dbReference type="OrthoDB" id="5367448at2759"/>
<evidence type="ECO:0000313" key="3">
    <source>
        <dbReference type="Proteomes" id="UP001140453"/>
    </source>
</evidence>
<protein>
    <recommendedName>
        <fullName evidence="4">Pal1-like protein</fullName>
    </recommendedName>
</protein>
<evidence type="ECO:0008006" key="4">
    <source>
        <dbReference type="Google" id="ProtNLM"/>
    </source>
</evidence>
<feature type="region of interest" description="Disordered" evidence="1">
    <location>
        <begin position="264"/>
        <end position="377"/>
    </location>
</feature>
<dbReference type="EMBL" id="JAPEVB010000001">
    <property type="protein sequence ID" value="KAJ4395970.1"/>
    <property type="molecule type" value="Genomic_DNA"/>
</dbReference>
<name>A0A9W8Z1F6_9PEZI</name>
<feature type="compositionally biased region" description="Polar residues" evidence="1">
    <location>
        <begin position="264"/>
        <end position="284"/>
    </location>
</feature>
<dbReference type="Proteomes" id="UP001140453">
    <property type="component" value="Unassembled WGS sequence"/>
</dbReference>
<gene>
    <name evidence="2" type="ORF">N0V93_000186</name>
</gene>
<proteinExistence type="predicted"/>